<keyword evidence="1" id="KW-1133">Transmembrane helix</keyword>
<accession>A0A813IL64</accession>
<gene>
    <name evidence="2" type="ORF">PGLA2088_LOCUS9023</name>
</gene>
<keyword evidence="1" id="KW-0812">Transmembrane</keyword>
<proteinExistence type="predicted"/>
<protein>
    <submittedName>
        <fullName evidence="2">Uncharacterized protein</fullName>
    </submittedName>
</protein>
<dbReference type="Proteomes" id="UP000626109">
    <property type="component" value="Unassembled WGS sequence"/>
</dbReference>
<dbReference type="EMBL" id="CAJNNW010009848">
    <property type="protein sequence ID" value="CAE8651348.1"/>
    <property type="molecule type" value="Genomic_DNA"/>
</dbReference>
<organism evidence="2 3">
    <name type="scientific">Polarella glacialis</name>
    <name type="common">Dinoflagellate</name>
    <dbReference type="NCBI Taxonomy" id="89957"/>
    <lineage>
        <taxon>Eukaryota</taxon>
        <taxon>Sar</taxon>
        <taxon>Alveolata</taxon>
        <taxon>Dinophyceae</taxon>
        <taxon>Suessiales</taxon>
        <taxon>Suessiaceae</taxon>
        <taxon>Polarella</taxon>
    </lineage>
</organism>
<feature type="transmembrane region" description="Helical" evidence="1">
    <location>
        <begin position="6"/>
        <end position="25"/>
    </location>
</feature>
<comment type="caution">
    <text evidence="2">The sequence shown here is derived from an EMBL/GenBank/DDBJ whole genome shotgun (WGS) entry which is preliminary data.</text>
</comment>
<reference evidence="2" key="1">
    <citation type="submission" date="2021-02" db="EMBL/GenBank/DDBJ databases">
        <authorList>
            <person name="Dougan E. K."/>
            <person name="Rhodes N."/>
            <person name="Thang M."/>
            <person name="Chan C."/>
        </authorList>
    </citation>
    <scope>NUCLEOTIDE SEQUENCE</scope>
</reference>
<evidence type="ECO:0000256" key="1">
    <source>
        <dbReference type="SAM" id="Phobius"/>
    </source>
</evidence>
<keyword evidence="1" id="KW-0472">Membrane</keyword>
<evidence type="ECO:0000313" key="3">
    <source>
        <dbReference type="Proteomes" id="UP000626109"/>
    </source>
</evidence>
<dbReference type="AlphaFoldDB" id="A0A813IL64"/>
<evidence type="ECO:0000313" key="2">
    <source>
        <dbReference type="EMBL" id="CAE8651348.1"/>
    </source>
</evidence>
<sequence length="110" mass="11916">MFVVVVVIFIVGLVVVVVVVVVVVLQGSRIRIKDNCGGSNGCKNVATEALLVQCVKVKVVNMLMNYCIMTSAKQNKKHVATTTCSNGKEGGPGTKCHERVYHMLEPKWLG</sequence>
<name>A0A813IL64_POLGL</name>